<reference evidence="3 4" key="1">
    <citation type="journal article" date="2017" name="Syst. Appl. Microbiol.">
        <title>Soybeans inoculated with root zone soils of Canadian native legumes harbour diverse and novel Bradyrhizobium spp. that possess agricultural potential.</title>
        <authorList>
            <person name="Bromfield E.S.P."/>
            <person name="Cloutier S."/>
            <person name="Tambong J.T."/>
            <person name="Tran Thi T.V."/>
        </authorList>
    </citation>
    <scope>NUCLEOTIDE SEQUENCE [LARGE SCALE GENOMIC DNA]</scope>
    <source>
        <strain evidence="3 4">323S2</strain>
    </source>
</reference>
<proteinExistence type="predicted"/>
<reference evidence="3 4" key="3">
    <citation type="journal article" date="2022" name="Int. J. Syst. Evol. Microbiol.">
        <title>Strains of Bradyrhizobium barranii sp. nov. associated with legumes native to Canada are symbionts of soybeans and belong to different subspecies (subsp. barranii subsp. nov. and subsp. apii subsp. nov.) and symbiovars (sv. glycinearum and sv. septentrionale).</title>
        <authorList>
            <person name="Bromfield E.S.P."/>
            <person name="Cloutier S."/>
            <person name="Wasai-Hara S."/>
            <person name="Minamisawa K."/>
        </authorList>
    </citation>
    <scope>NUCLEOTIDE SEQUENCE [LARGE SCALE GENOMIC DNA]</scope>
    <source>
        <strain evidence="3 4">323S2</strain>
    </source>
</reference>
<feature type="transmembrane region" description="Helical" evidence="1">
    <location>
        <begin position="112"/>
        <end position="134"/>
    </location>
</feature>
<reference evidence="2" key="2">
    <citation type="submission" date="2020-06" db="EMBL/GenBank/DDBJ databases">
        <title>Whole Genome Sequence of Bradyrhizobium sp. Strain 323S2.</title>
        <authorList>
            <person name="Bromfield E.S.P."/>
        </authorList>
    </citation>
    <scope>NUCLEOTIDE SEQUENCE [LARGE SCALE GENOMIC DNA]</scope>
    <source>
        <strain evidence="2">323S2</strain>
    </source>
</reference>
<accession>A0A7Z0QBX6</accession>
<keyword evidence="1" id="KW-1133">Transmembrane helix</keyword>
<evidence type="ECO:0000256" key="1">
    <source>
        <dbReference type="SAM" id="Phobius"/>
    </source>
</evidence>
<gene>
    <name evidence="3" type="ORF">G6321_00049290</name>
    <name evidence="2" type="ORF">G6321_19115</name>
</gene>
<dbReference type="EMBL" id="CP088280">
    <property type="protein sequence ID" value="UGX93507.1"/>
    <property type="molecule type" value="Genomic_DNA"/>
</dbReference>
<dbReference type="RefSeq" id="WP_166347271.1">
    <property type="nucleotide sequence ID" value="NZ_CP088280.1"/>
</dbReference>
<evidence type="ECO:0000313" key="4">
    <source>
        <dbReference type="Proteomes" id="UP000564836"/>
    </source>
</evidence>
<dbReference type="EMBL" id="JACBFH010000001">
    <property type="protein sequence ID" value="NYY90462.1"/>
    <property type="molecule type" value="Genomic_DNA"/>
</dbReference>
<dbReference type="Proteomes" id="UP000564836">
    <property type="component" value="Chromosome"/>
</dbReference>
<name>A0A7Z0QBX6_9BRAD</name>
<organism evidence="2">
    <name type="scientific">Bradyrhizobium barranii subsp. barranii</name>
    <dbReference type="NCBI Taxonomy" id="2823807"/>
    <lineage>
        <taxon>Bacteria</taxon>
        <taxon>Pseudomonadati</taxon>
        <taxon>Pseudomonadota</taxon>
        <taxon>Alphaproteobacteria</taxon>
        <taxon>Hyphomicrobiales</taxon>
        <taxon>Nitrobacteraceae</taxon>
        <taxon>Bradyrhizobium</taxon>
        <taxon>Bradyrhizobium barranii</taxon>
    </lineage>
</organism>
<dbReference type="AlphaFoldDB" id="A0A7Z0QBX6"/>
<feature type="transmembrane region" description="Helical" evidence="1">
    <location>
        <begin position="83"/>
        <end position="106"/>
    </location>
</feature>
<evidence type="ECO:0000313" key="2">
    <source>
        <dbReference type="EMBL" id="NYY90462.1"/>
    </source>
</evidence>
<keyword evidence="1" id="KW-0812">Transmembrane</keyword>
<sequence>MTLGDFSSLVQLGVGLHAGTALVEAITELTESPLSRRLSRLHKIAEAKVKSNRANAQDLFDHANDLLGELEVKKVQFFNEYKIVVEVNAAVAIALALLLSAISFLYSEEINFAIGVLIVLFSLAPASASLLFLWSRWKSNTAQLRASIDALHKKLIGGT</sequence>
<keyword evidence="1" id="KW-0472">Membrane</keyword>
<evidence type="ECO:0000313" key="3">
    <source>
        <dbReference type="EMBL" id="UGX93507.1"/>
    </source>
</evidence>
<protein>
    <submittedName>
        <fullName evidence="2">Uncharacterized protein</fullName>
    </submittedName>
</protein>